<accession>A0A1V3C1Q8</accession>
<dbReference type="RefSeq" id="WP_077691148.1">
    <property type="nucleotide sequence ID" value="NZ_MCOK01000001.1"/>
</dbReference>
<sequence>MYSRDVVDETFRLKALGLTDKAISTQCGVSVQAIRHWRYGNRRAPATEARRQNRTVYCPRCHDARLDNKAYAYLLGLYLGDGHITTSRRGVYVLWVFCDNKYPGLMDLCASAMEAVFPVGTFRVSRNGCTSVKAASKHWPCLFPQHGKGHKHSRPIVLASWQQKVVDDHPEPFIRGLVHSDGCRILNRIRKKGRNEYYEYPRYHFSNTSSDIVHLFTTALDRLNIPWKSHTRVRPPFQDQTIISVSKKAAVARMDAFVGPKY</sequence>
<dbReference type="InterPro" id="IPR004042">
    <property type="entry name" value="Intein_endonuc_central"/>
</dbReference>
<dbReference type="GO" id="GO:0004519">
    <property type="term" value="F:endonuclease activity"/>
    <property type="evidence" value="ECO:0007669"/>
    <property type="project" value="InterPro"/>
</dbReference>
<name>A0A1V3C1Q8_9ACTN</name>
<feature type="domain" description="DOD-type homing endonuclease" evidence="1">
    <location>
        <begin position="74"/>
        <end position="225"/>
    </location>
</feature>
<organism evidence="2 3">
    <name type="scientific">Nocardiopsis sinuspersici</name>
    <dbReference type="NCBI Taxonomy" id="501010"/>
    <lineage>
        <taxon>Bacteria</taxon>
        <taxon>Bacillati</taxon>
        <taxon>Actinomycetota</taxon>
        <taxon>Actinomycetes</taxon>
        <taxon>Streptosporangiales</taxon>
        <taxon>Nocardiopsidaceae</taxon>
        <taxon>Nocardiopsis</taxon>
    </lineage>
</organism>
<protein>
    <recommendedName>
        <fullName evidence="1">DOD-type homing endonuclease domain-containing protein</fullName>
    </recommendedName>
</protein>
<dbReference type="InterPro" id="IPR027434">
    <property type="entry name" value="Homing_endonucl"/>
</dbReference>
<comment type="caution">
    <text evidence="2">The sequence shown here is derived from an EMBL/GenBank/DDBJ whole genome shotgun (WGS) entry which is preliminary data.</text>
</comment>
<evidence type="ECO:0000259" key="1">
    <source>
        <dbReference type="PROSITE" id="PS50819"/>
    </source>
</evidence>
<dbReference type="Proteomes" id="UP000189004">
    <property type="component" value="Unassembled WGS sequence"/>
</dbReference>
<dbReference type="PROSITE" id="PS50819">
    <property type="entry name" value="INTEIN_ENDONUCLEASE"/>
    <property type="match status" value="1"/>
</dbReference>
<evidence type="ECO:0000313" key="2">
    <source>
        <dbReference type="EMBL" id="OOC54731.1"/>
    </source>
</evidence>
<proteinExistence type="predicted"/>
<gene>
    <name evidence="2" type="ORF">NOSIN_13710</name>
</gene>
<keyword evidence="3" id="KW-1185">Reference proteome</keyword>
<dbReference type="EMBL" id="MCOK01000001">
    <property type="protein sequence ID" value="OOC54731.1"/>
    <property type="molecule type" value="Genomic_DNA"/>
</dbReference>
<dbReference type="OrthoDB" id="3366805at2"/>
<dbReference type="STRING" id="501010.NOSIN_13710"/>
<evidence type="ECO:0000313" key="3">
    <source>
        <dbReference type="Proteomes" id="UP000189004"/>
    </source>
</evidence>
<reference evidence="3" key="1">
    <citation type="submission" date="2016-08" db="EMBL/GenBank/DDBJ databases">
        <authorList>
            <person name="Tokovenko B."/>
            <person name="Kalinowski J."/>
        </authorList>
    </citation>
    <scope>NUCLEOTIDE SEQUENCE [LARGE SCALE GENOMIC DNA]</scope>
    <source>
        <strain evidence="3">UTMC102</strain>
    </source>
</reference>
<dbReference type="AlphaFoldDB" id="A0A1V3C1Q8"/>
<dbReference type="Gene3D" id="3.10.28.10">
    <property type="entry name" value="Homing endonucleases"/>
    <property type="match status" value="1"/>
</dbReference>